<dbReference type="RefSeq" id="WP_203095882.1">
    <property type="nucleotide sequence ID" value="NZ_CP059075.1"/>
</dbReference>
<gene>
    <name evidence="1" type="ORF">H0H26_11765</name>
</gene>
<evidence type="ECO:0000313" key="2">
    <source>
        <dbReference type="Proteomes" id="UP000596329"/>
    </source>
</evidence>
<evidence type="ECO:0000313" key="1">
    <source>
        <dbReference type="EMBL" id="QRE03549.1"/>
    </source>
</evidence>
<reference evidence="1 2" key="1">
    <citation type="submission" date="2020-07" db="EMBL/GenBank/DDBJ databases">
        <title>Genomic characterization of Flavobacterium psychrophilum strains.</title>
        <authorList>
            <person name="Castillo D."/>
            <person name="Jorgensen J."/>
            <person name="Middelboe M."/>
        </authorList>
    </citation>
    <scope>NUCLEOTIDE SEQUENCE [LARGE SCALE GENOMIC DNA]</scope>
    <source>
        <strain evidence="1 2">FPS-R7</strain>
    </source>
</reference>
<sequence length="159" mass="19090">MRKIIVFGFLLLSNLFFSQEHKSLKEVNQYFFQKCIPVFLKNTENLSFNSYFKEGELYITCEYNSDVAYNESIEIEEFTNRSSRDFIYNRMANFLTTNNGKLLKNYENEMGSNYINFSFIIKTSDFKSWINNYFVSVADLYKISPYYNRDDFYLILKSK</sequence>
<accession>A0A7U2NEH6</accession>
<name>A0A7U2NEH6_FLAPS</name>
<proteinExistence type="predicted"/>
<dbReference type="Proteomes" id="UP000596329">
    <property type="component" value="Chromosome"/>
</dbReference>
<dbReference type="AlphaFoldDB" id="A0A7U2NEH6"/>
<organism evidence="1 2">
    <name type="scientific">Flavobacterium psychrophilum</name>
    <dbReference type="NCBI Taxonomy" id="96345"/>
    <lineage>
        <taxon>Bacteria</taxon>
        <taxon>Pseudomonadati</taxon>
        <taxon>Bacteroidota</taxon>
        <taxon>Flavobacteriia</taxon>
        <taxon>Flavobacteriales</taxon>
        <taxon>Flavobacteriaceae</taxon>
        <taxon>Flavobacterium</taxon>
    </lineage>
</organism>
<protein>
    <submittedName>
        <fullName evidence="1">Uncharacterized protein</fullName>
    </submittedName>
</protein>
<dbReference type="EMBL" id="CP059075">
    <property type="protein sequence ID" value="QRE03549.1"/>
    <property type="molecule type" value="Genomic_DNA"/>
</dbReference>